<organism evidence="4 5">
    <name type="scientific">Mumia zhuanghuii</name>
    <dbReference type="NCBI Taxonomy" id="2585211"/>
    <lineage>
        <taxon>Bacteria</taxon>
        <taxon>Bacillati</taxon>
        <taxon>Actinomycetota</taxon>
        <taxon>Actinomycetes</taxon>
        <taxon>Propionibacteriales</taxon>
        <taxon>Nocardioidaceae</taxon>
        <taxon>Mumia</taxon>
    </lineage>
</organism>
<protein>
    <recommendedName>
        <fullName evidence="3">Dihydrodipicolinate reductase N-terminal domain-containing protein</fullName>
    </recommendedName>
</protein>
<keyword evidence="2" id="KW-0560">Oxidoreductase</keyword>
<dbReference type="InterPro" id="IPR036291">
    <property type="entry name" value="NAD(P)-bd_dom_sf"/>
</dbReference>
<name>A0A5Q6RY54_9ACTN</name>
<dbReference type="GO" id="GO:0009089">
    <property type="term" value="P:lysine biosynthetic process via diaminopimelate"/>
    <property type="evidence" value="ECO:0007669"/>
    <property type="project" value="InterPro"/>
</dbReference>
<dbReference type="SUPFAM" id="SSF51735">
    <property type="entry name" value="NAD(P)-binding Rossmann-fold domains"/>
    <property type="match status" value="1"/>
</dbReference>
<proteinExistence type="predicted"/>
<evidence type="ECO:0000256" key="2">
    <source>
        <dbReference type="ARBA" id="ARBA00023002"/>
    </source>
</evidence>
<dbReference type="OrthoDB" id="4759936at2"/>
<evidence type="ECO:0000313" key="4">
    <source>
        <dbReference type="EMBL" id="KAA1423023.1"/>
    </source>
</evidence>
<keyword evidence="1" id="KW-0521">NADP</keyword>
<evidence type="ECO:0000313" key="5">
    <source>
        <dbReference type="Proteomes" id="UP000307768"/>
    </source>
</evidence>
<dbReference type="AlphaFoldDB" id="A0A5Q6RY54"/>
<dbReference type="EMBL" id="VDFQ02000003">
    <property type="protein sequence ID" value="KAA1423023.1"/>
    <property type="molecule type" value="Genomic_DNA"/>
</dbReference>
<evidence type="ECO:0000256" key="1">
    <source>
        <dbReference type="ARBA" id="ARBA00022857"/>
    </source>
</evidence>
<dbReference type="RefSeq" id="WP_149769974.1">
    <property type="nucleotide sequence ID" value="NZ_VDFQ02000003.1"/>
</dbReference>
<reference evidence="4 5" key="1">
    <citation type="submission" date="2019-09" db="EMBL/GenBank/DDBJ databases">
        <title>Mumia zhuanghuii sp. nov. isolated from the intestinal contents of plateau pika (Ochotona curzoniae) in the Qinghai-Tibet plateau of China.</title>
        <authorList>
            <person name="Tian Z."/>
        </authorList>
    </citation>
    <scope>NUCLEOTIDE SEQUENCE [LARGE SCALE GENOMIC DNA]</scope>
    <source>
        <strain evidence="5">350</strain>
    </source>
</reference>
<accession>A0A5Q6RY54</accession>
<dbReference type="InterPro" id="IPR000846">
    <property type="entry name" value="DapB_N"/>
</dbReference>
<sequence length="377" mass="40680">MERTRPYRVVVWGPGYTGSQALREIARRPELDLVGCVAYSPSKVGQDAMAYIGEEPCGITITDDKEAIYALDADVVLYAGASTPDESARHEEITRLLRSGKNVVTTTAYFFPWQHGEDYVRPLEDACAAGGTTLHGTGVHPGWFVERFALTSASLCTSVSSIAVREVCDLSHHAGEIIAAIGFGKRPERLGSRTRKEILSRYYFECIAGLGHLLGLELDEIVAEVVYVPSPRTLECAGVTVEEGTVAVVDGTWSGVVGGETVISIRELWYLDADLVDPAITVSSPDMYEVAVEGLPIDVRTRADLFTSDTHDVFGVDDRQSAANLATAVQLVQAAPSVVEAPPGILLAPGFAYPAADLRTIPDPLARRPRPIPTLIR</sequence>
<dbReference type="Pfam" id="PF01113">
    <property type="entry name" value="DapB_N"/>
    <property type="match status" value="1"/>
</dbReference>
<dbReference type="Gene3D" id="3.40.50.720">
    <property type="entry name" value="NAD(P)-binding Rossmann-like Domain"/>
    <property type="match status" value="1"/>
</dbReference>
<dbReference type="GO" id="GO:0008839">
    <property type="term" value="F:4-hydroxy-tetrahydrodipicolinate reductase"/>
    <property type="evidence" value="ECO:0007669"/>
    <property type="project" value="InterPro"/>
</dbReference>
<gene>
    <name evidence="4" type="ORF">FE697_012885</name>
</gene>
<dbReference type="Proteomes" id="UP000307768">
    <property type="component" value="Unassembled WGS sequence"/>
</dbReference>
<dbReference type="CDD" id="cd24146">
    <property type="entry name" value="nat-AmDH_N_like"/>
    <property type="match status" value="1"/>
</dbReference>
<feature type="domain" description="Dihydrodipicolinate reductase N-terminal" evidence="3">
    <location>
        <begin position="8"/>
        <end position="107"/>
    </location>
</feature>
<comment type="caution">
    <text evidence="4">The sequence shown here is derived from an EMBL/GenBank/DDBJ whole genome shotgun (WGS) entry which is preliminary data.</text>
</comment>
<evidence type="ECO:0000259" key="3">
    <source>
        <dbReference type="Pfam" id="PF01113"/>
    </source>
</evidence>